<name>X1QIW1_9ZZZZ</name>
<proteinExistence type="predicted"/>
<evidence type="ECO:0008006" key="3">
    <source>
        <dbReference type="Google" id="ProtNLM"/>
    </source>
</evidence>
<dbReference type="EMBL" id="BARV01041458">
    <property type="protein sequence ID" value="GAI50945.1"/>
    <property type="molecule type" value="Genomic_DNA"/>
</dbReference>
<organism evidence="2">
    <name type="scientific">marine sediment metagenome</name>
    <dbReference type="NCBI Taxonomy" id="412755"/>
    <lineage>
        <taxon>unclassified sequences</taxon>
        <taxon>metagenomes</taxon>
        <taxon>ecological metagenomes</taxon>
    </lineage>
</organism>
<evidence type="ECO:0000256" key="1">
    <source>
        <dbReference type="SAM" id="Phobius"/>
    </source>
</evidence>
<keyword evidence="1" id="KW-1133">Transmembrane helix</keyword>
<dbReference type="AlphaFoldDB" id="X1QIW1"/>
<gene>
    <name evidence="2" type="ORF">S06H3_62749</name>
</gene>
<feature type="non-terminal residue" evidence="2">
    <location>
        <position position="1"/>
    </location>
</feature>
<dbReference type="InterPro" id="IPR013424">
    <property type="entry name" value="Ice-binding_C"/>
</dbReference>
<protein>
    <recommendedName>
        <fullName evidence="3">PEP-CTERM protein-sorting domain-containing protein</fullName>
    </recommendedName>
</protein>
<reference evidence="2" key="1">
    <citation type="journal article" date="2014" name="Front. Microbiol.">
        <title>High frequency of phylogenetically diverse reductive dehalogenase-homologous genes in deep subseafloor sedimentary metagenomes.</title>
        <authorList>
            <person name="Kawai M."/>
            <person name="Futagami T."/>
            <person name="Toyoda A."/>
            <person name="Takaki Y."/>
            <person name="Nishi S."/>
            <person name="Hori S."/>
            <person name="Arai W."/>
            <person name="Tsubouchi T."/>
            <person name="Morono Y."/>
            <person name="Uchiyama I."/>
            <person name="Ito T."/>
            <person name="Fujiyama A."/>
            <person name="Inagaki F."/>
            <person name="Takami H."/>
        </authorList>
    </citation>
    <scope>NUCLEOTIDE SEQUENCE</scope>
    <source>
        <strain evidence="2">Expedition CK06-06</strain>
    </source>
</reference>
<sequence>PPLAGEEGMPGGGGGGSGLVTTVANYGRTGGSISGGVGGVKPKLRKPVYPKSSEVIPEPATGVLLVLGSLFAFARRGVKNRLYSK</sequence>
<keyword evidence="1" id="KW-0472">Membrane</keyword>
<dbReference type="NCBIfam" id="TIGR02595">
    <property type="entry name" value="PEP_CTERM"/>
    <property type="match status" value="1"/>
</dbReference>
<accession>X1QIW1</accession>
<comment type="caution">
    <text evidence="2">The sequence shown here is derived from an EMBL/GenBank/DDBJ whole genome shotgun (WGS) entry which is preliminary data.</text>
</comment>
<feature type="transmembrane region" description="Helical" evidence="1">
    <location>
        <begin position="60"/>
        <end position="78"/>
    </location>
</feature>
<keyword evidence="1" id="KW-0812">Transmembrane</keyword>
<evidence type="ECO:0000313" key="2">
    <source>
        <dbReference type="EMBL" id="GAI50945.1"/>
    </source>
</evidence>